<keyword evidence="3" id="KW-1185">Reference proteome</keyword>
<feature type="compositionally biased region" description="Basic and acidic residues" evidence="1">
    <location>
        <begin position="80"/>
        <end position="110"/>
    </location>
</feature>
<dbReference type="EMBL" id="JBHUFP010000007">
    <property type="protein sequence ID" value="MFD1805972.1"/>
    <property type="molecule type" value="Genomic_DNA"/>
</dbReference>
<feature type="region of interest" description="Disordered" evidence="1">
    <location>
        <begin position="75"/>
        <end position="110"/>
    </location>
</feature>
<sequence>MNLSQQKREKMLAFLAELKAAHNDDVHLQAFNEIENALVSKKYGLVWEEHSENVEEMLKKHIPVLTELKDRQIIAGEQRANSERTASEQRANSERTASEQRANSERTASE</sequence>
<evidence type="ECO:0000313" key="2">
    <source>
        <dbReference type="EMBL" id="MFD1805972.1"/>
    </source>
</evidence>
<evidence type="ECO:0000256" key="1">
    <source>
        <dbReference type="SAM" id="MobiDB-lite"/>
    </source>
</evidence>
<feature type="non-terminal residue" evidence="2">
    <location>
        <position position="110"/>
    </location>
</feature>
<accession>A0ABW4NTM4</accession>
<protein>
    <submittedName>
        <fullName evidence="2">Uncharacterized protein</fullName>
    </submittedName>
</protein>
<name>A0ABW4NTM4_9PAST</name>
<reference evidence="3" key="1">
    <citation type="journal article" date="2019" name="Int. J. Syst. Evol. Microbiol.">
        <title>The Global Catalogue of Microorganisms (GCM) 10K type strain sequencing project: providing services to taxonomists for standard genome sequencing and annotation.</title>
        <authorList>
            <consortium name="The Broad Institute Genomics Platform"/>
            <consortium name="The Broad Institute Genome Sequencing Center for Infectious Disease"/>
            <person name="Wu L."/>
            <person name="Ma J."/>
        </authorList>
    </citation>
    <scope>NUCLEOTIDE SEQUENCE [LARGE SCALE GENOMIC DNA]</scope>
    <source>
        <strain evidence="3">CCM 7950</strain>
    </source>
</reference>
<organism evidence="2 3">
    <name type="scientific">Pasteurella oralis</name>
    <dbReference type="NCBI Taxonomy" id="1071947"/>
    <lineage>
        <taxon>Bacteria</taxon>
        <taxon>Pseudomonadati</taxon>
        <taxon>Pseudomonadota</taxon>
        <taxon>Gammaproteobacteria</taxon>
        <taxon>Pasteurellales</taxon>
        <taxon>Pasteurellaceae</taxon>
        <taxon>Pasteurella</taxon>
    </lineage>
</organism>
<gene>
    <name evidence="2" type="ORF">ACFSAV_06225</name>
</gene>
<comment type="caution">
    <text evidence="2">The sequence shown here is derived from an EMBL/GenBank/DDBJ whole genome shotgun (WGS) entry which is preliminary data.</text>
</comment>
<evidence type="ECO:0000313" key="3">
    <source>
        <dbReference type="Proteomes" id="UP001597420"/>
    </source>
</evidence>
<dbReference type="Proteomes" id="UP001597420">
    <property type="component" value="Unassembled WGS sequence"/>
</dbReference>
<proteinExistence type="predicted"/>
<dbReference type="RefSeq" id="WP_379097489.1">
    <property type="nucleotide sequence ID" value="NZ_JBHUFP010000007.1"/>
</dbReference>